<name>A0A5B0G2U6_9BURK</name>
<evidence type="ECO:0008006" key="3">
    <source>
        <dbReference type="Google" id="ProtNLM"/>
    </source>
</evidence>
<proteinExistence type="predicted"/>
<keyword evidence="2" id="KW-1185">Reference proteome</keyword>
<comment type="caution">
    <text evidence="1">The sequence shown here is derived from an EMBL/GenBank/DDBJ whole genome shotgun (WGS) entry which is preliminary data.</text>
</comment>
<organism evidence="1 2">
    <name type="scientific">Paraburkholderia panacisoli</name>
    <dbReference type="NCBI Taxonomy" id="2603818"/>
    <lineage>
        <taxon>Bacteria</taxon>
        <taxon>Pseudomonadati</taxon>
        <taxon>Pseudomonadota</taxon>
        <taxon>Betaproteobacteria</taxon>
        <taxon>Burkholderiales</taxon>
        <taxon>Burkholderiaceae</taxon>
        <taxon>Paraburkholderia</taxon>
    </lineage>
</organism>
<sequence>MDQASAREQSLSHHLALAVCRDGRGNGHLFNELIRVAYIAWFLQQAGYGTERVECYKMAEYAVEAALEVADRSNEWILAEDAIPVFERLLALHDAQLGTAPLHKVIEAERQLQHFLAGTAPSPIPEPDRGSAENH</sequence>
<reference evidence="1 2" key="1">
    <citation type="submission" date="2019-08" db="EMBL/GenBank/DDBJ databases">
        <title>Paraburkholderia sp. DCY113.</title>
        <authorList>
            <person name="Kang J."/>
        </authorList>
    </citation>
    <scope>NUCLEOTIDE SEQUENCE [LARGE SCALE GENOMIC DNA]</scope>
    <source>
        <strain evidence="1 2">DCY113</strain>
    </source>
</reference>
<evidence type="ECO:0000313" key="1">
    <source>
        <dbReference type="EMBL" id="KAA0997572.1"/>
    </source>
</evidence>
<dbReference type="RefSeq" id="WP_149676606.1">
    <property type="nucleotide sequence ID" value="NZ_VTUZ01000080.1"/>
</dbReference>
<evidence type="ECO:0000313" key="2">
    <source>
        <dbReference type="Proteomes" id="UP000325273"/>
    </source>
</evidence>
<dbReference type="EMBL" id="VTUZ01000080">
    <property type="protein sequence ID" value="KAA0997572.1"/>
    <property type="molecule type" value="Genomic_DNA"/>
</dbReference>
<gene>
    <name evidence="1" type="ORF">FVF58_48485</name>
</gene>
<accession>A0A5B0G2U6</accession>
<dbReference type="Proteomes" id="UP000325273">
    <property type="component" value="Unassembled WGS sequence"/>
</dbReference>
<dbReference type="AlphaFoldDB" id="A0A5B0G2U6"/>
<protein>
    <recommendedName>
        <fullName evidence="3">Fis family transcriptional regulator</fullName>
    </recommendedName>
</protein>